<accession>A0A2S9WX96</accession>
<protein>
    <submittedName>
        <fullName evidence="3">Uncharacterized protein</fullName>
    </submittedName>
</protein>
<dbReference type="AlphaFoldDB" id="A0A2S9WX96"/>
<evidence type="ECO:0000256" key="1">
    <source>
        <dbReference type="SAM" id="Coils"/>
    </source>
</evidence>
<dbReference type="EMBL" id="MQUC01000003">
    <property type="protein sequence ID" value="PRP68100.1"/>
    <property type="molecule type" value="Genomic_DNA"/>
</dbReference>
<dbReference type="Proteomes" id="UP000239532">
    <property type="component" value="Unassembled WGS sequence"/>
</dbReference>
<keyword evidence="4" id="KW-1185">Reference proteome</keyword>
<feature type="coiled-coil region" evidence="1">
    <location>
        <begin position="93"/>
        <end position="120"/>
    </location>
</feature>
<sequence length="137" mass="15915">MKLAYAVLLLLGSALFAYCYFSRNKAIADSGRFWRGLTFMFLCLSINFTLRHFELHNPWYHSVIFSVFGYYLHDTFKSSYKNIKSSWATMKSKEQVDEITATLQAENQRLKEKVNQELIKANVSAHVKEMITVAITE</sequence>
<dbReference type="RefSeq" id="WP_105983779.1">
    <property type="nucleotide sequence ID" value="NZ_MQUC01000003.1"/>
</dbReference>
<keyword evidence="2" id="KW-0472">Membrane</keyword>
<proteinExistence type="predicted"/>
<keyword evidence="2" id="KW-0812">Transmembrane</keyword>
<name>A0A2S9WX96_9FLAO</name>
<evidence type="ECO:0000313" key="3">
    <source>
        <dbReference type="EMBL" id="PRP68100.1"/>
    </source>
</evidence>
<reference evidence="3 4" key="1">
    <citation type="submission" date="2016-11" db="EMBL/GenBank/DDBJ databases">
        <title>Trade-off between light-utilization and light-protection in marine flavobacteria.</title>
        <authorList>
            <person name="Kumagai Y."/>
        </authorList>
    </citation>
    <scope>NUCLEOTIDE SEQUENCE [LARGE SCALE GENOMIC DNA]</scope>
    <source>
        <strain evidence="3 4">JCM 17109</strain>
    </source>
</reference>
<feature type="transmembrane region" description="Helical" evidence="2">
    <location>
        <begin position="33"/>
        <end position="50"/>
    </location>
</feature>
<evidence type="ECO:0000313" key="4">
    <source>
        <dbReference type="Proteomes" id="UP000239532"/>
    </source>
</evidence>
<evidence type="ECO:0000256" key="2">
    <source>
        <dbReference type="SAM" id="Phobius"/>
    </source>
</evidence>
<organism evidence="3 4">
    <name type="scientific">Nonlabens agnitus</name>
    <dbReference type="NCBI Taxonomy" id="870484"/>
    <lineage>
        <taxon>Bacteria</taxon>
        <taxon>Pseudomonadati</taxon>
        <taxon>Bacteroidota</taxon>
        <taxon>Flavobacteriia</taxon>
        <taxon>Flavobacteriales</taxon>
        <taxon>Flavobacteriaceae</taxon>
        <taxon>Nonlabens</taxon>
    </lineage>
</organism>
<gene>
    <name evidence="3" type="ORF">BST86_13895</name>
</gene>
<keyword evidence="1" id="KW-0175">Coiled coil</keyword>
<keyword evidence="2" id="KW-1133">Transmembrane helix</keyword>
<comment type="caution">
    <text evidence="3">The sequence shown here is derived from an EMBL/GenBank/DDBJ whole genome shotgun (WGS) entry which is preliminary data.</text>
</comment>